<proteinExistence type="predicted"/>
<reference evidence="1" key="1">
    <citation type="journal article" date="2014" name="Int. J. Syst. Evol. Microbiol.">
        <title>Complete genome sequence of Corynebacterium casei LMG S-19264T (=DSM 44701T), isolated from a smear-ripened cheese.</title>
        <authorList>
            <consortium name="US DOE Joint Genome Institute (JGI-PGF)"/>
            <person name="Walter F."/>
            <person name="Albersmeier A."/>
            <person name="Kalinowski J."/>
            <person name="Ruckert C."/>
        </authorList>
    </citation>
    <scope>NUCLEOTIDE SEQUENCE</scope>
    <source>
        <strain evidence="1">CGMCC 1.16134</strain>
    </source>
</reference>
<gene>
    <name evidence="1" type="ORF">GCM10010912_58780</name>
</gene>
<comment type="caution">
    <text evidence="1">The sequence shown here is derived from an EMBL/GenBank/DDBJ whole genome shotgun (WGS) entry which is preliminary data.</text>
</comment>
<name>A0A917FT96_9BACL</name>
<keyword evidence="2" id="KW-1185">Reference proteome</keyword>
<dbReference type="Proteomes" id="UP000637643">
    <property type="component" value="Unassembled WGS sequence"/>
</dbReference>
<dbReference type="RefSeq" id="WP_189031165.1">
    <property type="nucleotide sequence ID" value="NZ_BMKR01000040.1"/>
</dbReference>
<evidence type="ECO:0000313" key="2">
    <source>
        <dbReference type="Proteomes" id="UP000637643"/>
    </source>
</evidence>
<protein>
    <submittedName>
        <fullName evidence="1">Uncharacterized protein</fullName>
    </submittedName>
</protein>
<organism evidence="1 2">
    <name type="scientific">Paenibacillus albidus</name>
    <dbReference type="NCBI Taxonomy" id="2041023"/>
    <lineage>
        <taxon>Bacteria</taxon>
        <taxon>Bacillati</taxon>
        <taxon>Bacillota</taxon>
        <taxon>Bacilli</taxon>
        <taxon>Bacillales</taxon>
        <taxon>Paenibacillaceae</taxon>
        <taxon>Paenibacillus</taxon>
    </lineage>
</organism>
<dbReference type="AlphaFoldDB" id="A0A917FT96"/>
<sequence length="86" mass="9792">MPRLLTNAGYTDVDLDVVIQHSDLHGIEGFTRQLDINRFEVFFQNSVINAEEYDQLKQASEKINNSSEAYAMMTFVMACGQKPKCD</sequence>
<reference evidence="1" key="2">
    <citation type="submission" date="2020-09" db="EMBL/GenBank/DDBJ databases">
        <authorList>
            <person name="Sun Q."/>
            <person name="Zhou Y."/>
        </authorList>
    </citation>
    <scope>NUCLEOTIDE SEQUENCE</scope>
    <source>
        <strain evidence="1">CGMCC 1.16134</strain>
    </source>
</reference>
<evidence type="ECO:0000313" key="1">
    <source>
        <dbReference type="EMBL" id="GGG06420.1"/>
    </source>
</evidence>
<dbReference type="EMBL" id="BMKR01000040">
    <property type="protein sequence ID" value="GGG06420.1"/>
    <property type="molecule type" value="Genomic_DNA"/>
</dbReference>
<accession>A0A917FT96</accession>